<dbReference type="EMBL" id="NMUH01002544">
    <property type="protein sequence ID" value="MQM00645.1"/>
    <property type="molecule type" value="Genomic_DNA"/>
</dbReference>
<protein>
    <submittedName>
        <fullName evidence="1">Uncharacterized protein</fullName>
    </submittedName>
</protein>
<feature type="non-terminal residue" evidence="1">
    <location>
        <position position="1"/>
    </location>
</feature>
<keyword evidence="2" id="KW-1185">Reference proteome</keyword>
<dbReference type="Proteomes" id="UP000652761">
    <property type="component" value="Unassembled WGS sequence"/>
</dbReference>
<sequence>NDIFVLFPHPIVFTVLLFSPPCRWHSRFSDSVATACPAGRSLLGTELRCSQCPRLQDGVLLLPPFPSFLQVTLYLHPAVCVSIRVFGALESVLSIHQKDSFGQYEQQADVRALKSLMRRNSGI</sequence>
<evidence type="ECO:0000313" key="1">
    <source>
        <dbReference type="EMBL" id="MQM00645.1"/>
    </source>
</evidence>
<name>A0A843W6U1_COLES</name>
<proteinExistence type="predicted"/>
<evidence type="ECO:0000313" key="2">
    <source>
        <dbReference type="Proteomes" id="UP000652761"/>
    </source>
</evidence>
<organism evidence="1 2">
    <name type="scientific">Colocasia esculenta</name>
    <name type="common">Wild taro</name>
    <name type="synonym">Arum esculentum</name>
    <dbReference type="NCBI Taxonomy" id="4460"/>
    <lineage>
        <taxon>Eukaryota</taxon>
        <taxon>Viridiplantae</taxon>
        <taxon>Streptophyta</taxon>
        <taxon>Embryophyta</taxon>
        <taxon>Tracheophyta</taxon>
        <taxon>Spermatophyta</taxon>
        <taxon>Magnoliopsida</taxon>
        <taxon>Liliopsida</taxon>
        <taxon>Araceae</taxon>
        <taxon>Aroideae</taxon>
        <taxon>Colocasieae</taxon>
        <taxon>Colocasia</taxon>
    </lineage>
</organism>
<reference evidence="1" key="1">
    <citation type="submission" date="2017-07" db="EMBL/GenBank/DDBJ databases">
        <title>Taro Niue Genome Assembly and Annotation.</title>
        <authorList>
            <person name="Atibalentja N."/>
            <person name="Keating K."/>
            <person name="Fields C.J."/>
        </authorList>
    </citation>
    <scope>NUCLEOTIDE SEQUENCE</scope>
    <source>
        <strain evidence="1">Niue_2</strain>
        <tissue evidence="1">Leaf</tissue>
    </source>
</reference>
<accession>A0A843W6U1</accession>
<comment type="caution">
    <text evidence="1">The sequence shown here is derived from an EMBL/GenBank/DDBJ whole genome shotgun (WGS) entry which is preliminary data.</text>
</comment>
<gene>
    <name evidence="1" type="ORF">Taro_033383</name>
</gene>
<dbReference type="AlphaFoldDB" id="A0A843W6U1"/>